<dbReference type="InterPro" id="IPR001752">
    <property type="entry name" value="Kinesin_motor_dom"/>
</dbReference>
<dbReference type="CDD" id="cd01233">
    <property type="entry name" value="PH_KIFIA_KIFIB"/>
    <property type="match status" value="1"/>
</dbReference>
<dbReference type="EC" id="5.6.1.3" evidence="17"/>
<dbReference type="CDD" id="cd01365">
    <property type="entry name" value="KISc_KIF1A_KIF1B"/>
    <property type="match status" value="1"/>
</dbReference>
<dbReference type="Pfam" id="PF00498">
    <property type="entry name" value="FHA"/>
    <property type="match status" value="1"/>
</dbReference>
<accession>A0A674J1W9</accession>
<evidence type="ECO:0000256" key="9">
    <source>
        <dbReference type="ARBA" id="ARBA00023054"/>
    </source>
</evidence>
<dbReference type="InterPro" id="IPR022164">
    <property type="entry name" value="Kinesin-like"/>
</dbReference>
<dbReference type="InterPro" id="IPR036961">
    <property type="entry name" value="Kinesin_motor_dom_sf"/>
</dbReference>
<keyword evidence="7 18" id="KW-0067">ATP-binding</keyword>
<dbReference type="PROSITE" id="PS50006">
    <property type="entry name" value="FHA_DOMAIN"/>
    <property type="match status" value="1"/>
</dbReference>
<sequence>MAGASVKVAVRVRPFNSREMGRDSKCIIQMTGNTTTIVNPKQPKETPKSFSFDYSYWSHTTPEDINYASQKQVYQDIGEEMLQHAFEGYNVCIFAYGQTGAGKSYTMMGRQEKDQQGIIPQLCEDLFSRINDTTNDNMSYSVEVSYMEIYCERVRDLLNPKNKGNLRVREHPLLGPYVEDLSKLAVTSYNDIQDLMDSGNKARTVAATNMNETSSRSHAVFNIIFTQKRHDAETDVTTEKVSKISLVDLAGSERADSTGAKGTRLKEGANINKSLTTLGKVISALAEMNKKKKKTDFIPYRDSVLTWLLRENLGGNSRTAMVAALSPADINYDETLSTLRYADRAKQIRCNAVINEDPNNKLIRELKDEVARLRDLLYAQGLGDIIDMGMSPSSSLSALSSRAASVSSLHERIMFAPGSEEAIERLKETEKIIAELNETWEEKLRRTEAIRMEREALLAEMGVAMREDGGTLGVFSPKKTPHLVNLNEDPLMSECLLYYIKDGITRVGREDAERRQDIVLSGHFIKEEHCIFRSNTKAGGEVVVTLEPCEGADTYVNGKKVMEPSVLRSGNRIIMGKSHVFRFNHPEQARQERERTPCAETPAEPVDWAFAQRELLEKQGIDMKQEMEQRLQELEDQYRKEREEANYLLEQQRLDYESKLEALQKQMDSRYYPEANEEEEEPEDEVQWTEREFELALWAFRKWKWYQFTSLRDLLWGNAIFLKEANAISVELKKKVQFQFVLLTDTLYSPLPPDLLPPNAAKDREKRPFPRTIVAVEVQDQKNGATHYWTLEKLRQRLDLMREMYDRAAEVPSSILEDCDNVVTGGDPFYDRFPWFRLVGRAFVYLSNLLYPVPLVHRVAIVSEKGEVKGFLRVAVQAISADEEAPDYGSGVRQSGTAKISFDDQHFEKVQYGSQSQVRISFYELSFFSNGSPPPPVTPDDLLLDSPEKVALDDPLEAVLDHLTLGSIFTFRVTVLQASSISAEYADIFCQFNFIHRHDEAFSTEPLKNTGRGPPLGFYHVQNIAVEVTKSFIEYIKSQPIVFEVFGHLFCIPLRPSRRHFPRVMPLSKPVPATKLSTLARPSAGPCQCKYDLMVFFEICELEANGDYIPAVVDHRGGMPCLGTFLLHQGIQRRITVTLVHENSSLVRWKEVRELVVGRIRNTPEGDESLIDPNILSLNILSPLLFPSRTFYQFEAAWDSSMHNSLLLNRVTPYREKIFITLSAYIEMENCTQPAVITKDFCMVFYSRDAKLPASRSIRNLFGSGKDPDLLINRVTGVYELSLCRVADAGSPGMQRRRRRVLDTSVAYVRGEENLAGWRPRSDSLILDHQWELEKLSLLQEVEKTRHYLLLREKLETTQRSGLESLSPCSSEDSDSHSTSCVSTPLSADGASEGRSSPLETPSERQKELAVKVLYCSKPAPLEVLGVLTLSLSGFLQSLSIRLPCLALCSPIVSKKGYLHFLEPHTNGWVKRYVVVRRPYVYIYNTDKDSVERAILNLSSAQVEYSEDQQAMLKTPNTFAVCTEHRGILLQASSDKDMHDWLYAFNPLLAGSIRYLGTF</sequence>
<evidence type="ECO:0000313" key="24">
    <source>
        <dbReference type="Ensembl" id="ENSTMTP00000013932.1"/>
    </source>
</evidence>
<keyword evidence="5" id="KW-0493">Microtubule</keyword>
<evidence type="ECO:0000256" key="2">
    <source>
        <dbReference type="ARBA" id="ARBA00004250"/>
    </source>
</evidence>
<dbReference type="Gene3D" id="3.40.850.10">
    <property type="entry name" value="Kinesin motor domain"/>
    <property type="match status" value="1"/>
</dbReference>
<dbReference type="PANTHER" id="PTHR47117:SF2">
    <property type="entry name" value="KINESIN-LIKE PROTEIN KIF1A ISOFORM X1"/>
    <property type="match status" value="1"/>
</dbReference>
<feature type="compositionally biased region" description="Low complexity" evidence="20">
    <location>
        <begin position="1363"/>
        <end position="1385"/>
    </location>
</feature>
<dbReference type="Pfam" id="PF00225">
    <property type="entry name" value="Kinesin"/>
    <property type="match status" value="1"/>
</dbReference>
<dbReference type="InterPro" id="IPR019821">
    <property type="entry name" value="Kinesin_motor_CS"/>
</dbReference>
<dbReference type="InterPro" id="IPR011993">
    <property type="entry name" value="PH-like_dom_sf"/>
</dbReference>
<evidence type="ECO:0000256" key="11">
    <source>
        <dbReference type="ARBA" id="ARBA00023175"/>
    </source>
</evidence>
<evidence type="ECO:0000256" key="5">
    <source>
        <dbReference type="ARBA" id="ARBA00022701"/>
    </source>
</evidence>
<keyword evidence="14" id="KW-0968">Cytoplasmic vesicle</keyword>
<organism evidence="24 25">
    <name type="scientific">Terrapene triunguis</name>
    <name type="common">Three-toed box turtle</name>
    <dbReference type="NCBI Taxonomy" id="2587831"/>
    <lineage>
        <taxon>Eukaryota</taxon>
        <taxon>Metazoa</taxon>
        <taxon>Chordata</taxon>
        <taxon>Craniata</taxon>
        <taxon>Vertebrata</taxon>
        <taxon>Euteleostomi</taxon>
        <taxon>Archelosauria</taxon>
        <taxon>Testudinata</taxon>
        <taxon>Testudines</taxon>
        <taxon>Cryptodira</taxon>
        <taxon>Durocryptodira</taxon>
        <taxon>Testudinoidea</taxon>
        <taxon>Emydidae</taxon>
        <taxon>Terrapene</taxon>
    </lineage>
</organism>
<dbReference type="GO" id="GO:0008017">
    <property type="term" value="F:microtubule binding"/>
    <property type="evidence" value="ECO:0007669"/>
    <property type="project" value="InterPro"/>
</dbReference>
<dbReference type="FunFam" id="2.60.200.20:FF:000001">
    <property type="entry name" value="Kinesin family member 1B"/>
    <property type="match status" value="1"/>
</dbReference>
<comment type="subcellular location">
    <subcellularLocation>
        <location evidence="1">Cytoplasm</location>
        <location evidence="1">Cytoskeleton</location>
    </subcellularLocation>
    <subcellularLocation>
        <location evidence="2">Cytoplasmic vesicle</location>
        <location evidence="2">Secretory vesicle membrane</location>
    </subcellularLocation>
    <subcellularLocation>
        <location evidence="15">Synapse</location>
    </subcellularLocation>
</comment>
<dbReference type="Pfam" id="PF00169">
    <property type="entry name" value="PH"/>
    <property type="match status" value="1"/>
</dbReference>
<dbReference type="InterPro" id="IPR022140">
    <property type="entry name" value="Kinesin-like_KIF1-typ"/>
</dbReference>
<dbReference type="InterPro" id="IPR032405">
    <property type="entry name" value="Kinesin_assoc"/>
</dbReference>
<reference evidence="24" key="1">
    <citation type="submission" date="2025-08" db="UniProtKB">
        <authorList>
            <consortium name="Ensembl"/>
        </authorList>
    </citation>
    <scope>IDENTIFICATION</scope>
</reference>
<evidence type="ECO:0000256" key="14">
    <source>
        <dbReference type="ARBA" id="ARBA00023329"/>
    </source>
</evidence>
<evidence type="ECO:0000259" key="23">
    <source>
        <dbReference type="PROSITE" id="PS50067"/>
    </source>
</evidence>
<feature type="coiled-coil region" evidence="19">
    <location>
        <begin position="419"/>
        <end position="446"/>
    </location>
</feature>
<evidence type="ECO:0000256" key="13">
    <source>
        <dbReference type="ARBA" id="ARBA00023235"/>
    </source>
</evidence>
<name>A0A674J1W9_9SAUR</name>
<dbReference type="InterPro" id="IPR049780">
    <property type="entry name" value="PH_KIFIA_KIFIB"/>
</dbReference>
<keyword evidence="11 18" id="KW-0505">Motor protein</keyword>
<dbReference type="PROSITE" id="PS50003">
    <property type="entry name" value="PH_DOMAIN"/>
    <property type="match status" value="1"/>
</dbReference>
<feature type="coiled-coil region" evidence="19">
    <location>
        <begin position="617"/>
        <end position="666"/>
    </location>
</feature>
<proteinExistence type="inferred from homology"/>
<evidence type="ECO:0000256" key="16">
    <source>
        <dbReference type="ARBA" id="ARBA00050273"/>
    </source>
</evidence>
<evidence type="ECO:0000313" key="25">
    <source>
        <dbReference type="Proteomes" id="UP000472274"/>
    </source>
</evidence>
<evidence type="ECO:0000256" key="17">
    <source>
        <dbReference type="ARBA" id="ARBA00066390"/>
    </source>
</evidence>
<evidence type="ECO:0000256" key="18">
    <source>
        <dbReference type="PROSITE-ProRule" id="PRU00283"/>
    </source>
</evidence>
<dbReference type="SMART" id="SM00240">
    <property type="entry name" value="FHA"/>
    <property type="match status" value="1"/>
</dbReference>
<dbReference type="Gene3D" id="2.60.200.20">
    <property type="match status" value="1"/>
</dbReference>
<keyword evidence="12" id="KW-0206">Cytoskeleton</keyword>
<dbReference type="PANTHER" id="PTHR47117">
    <property type="entry name" value="STAR-RELATED LIPID TRANSFER PROTEIN 9"/>
    <property type="match status" value="1"/>
</dbReference>
<dbReference type="GeneTree" id="ENSGT00940000156474"/>
<dbReference type="InterPro" id="IPR008984">
    <property type="entry name" value="SMAD_FHA_dom_sf"/>
</dbReference>
<dbReference type="FunFam" id="2.30.29.30:FF:000023">
    <property type="entry name" value="Kinesin family member 1B"/>
    <property type="match status" value="1"/>
</dbReference>
<evidence type="ECO:0000259" key="21">
    <source>
        <dbReference type="PROSITE" id="PS50003"/>
    </source>
</evidence>
<evidence type="ECO:0000256" key="4">
    <source>
        <dbReference type="ARBA" id="ARBA00022553"/>
    </source>
</evidence>
<keyword evidence="3" id="KW-0963">Cytoplasm</keyword>
<dbReference type="SUPFAM" id="SSF50729">
    <property type="entry name" value="PH domain-like"/>
    <property type="match status" value="1"/>
</dbReference>
<keyword evidence="4" id="KW-0597">Phosphoprotein</keyword>
<evidence type="ECO:0000256" key="20">
    <source>
        <dbReference type="SAM" id="MobiDB-lite"/>
    </source>
</evidence>
<dbReference type="InterPro" id="IPR027417">
    <property type="entry name" value="P-loop_NTPase"/>
</dbReference>
<dbReference type="PRINTS" id="PR00380">
    <property type="entry name" value="KINESINHEAVY"/>
</dbReference>
<evidence type="ECO:0000256" key="8">
    <source>
        <dbReference type="ARBA" id="ARBA00023018"/>
    </source>
</evidence>
<dbReference type="PROSITE" id="PS50067">
    <property type="entry name" value="KINESIN_MOTOR_2"/>
    <property type="match status" value="1"/>
</dbReference>
<reference evidence="24" key="2">
    <citation type="submission" date="2025-09" db="UniProtKB">
        <authorList>
            <consortium name="Ensembl"/>
        </authorList>
    </citation>
    <scope>IDENTIFICATION</scope>
</reference>
<dbReference type="SMART" id="SM00129">
    <property type="entry name" value="KISc"/>
    <property type="match status" value="1"/>
</dbReference>
<dbReference type="Proteomes" id="UP000472274">
    <property type="component" value="Unplaced"/>
</dbReference>
<keyword evidence="9 19" id="KW-0175">Coiled coil</keyword>
<feature type="binding site" evidence="18">
    <location>
        <begin position="97"/>
        <end position="104"/>
    </location>
    <ligand>
        <name>ATP</name>
        <dbReference type="ChEBI" id="CHEBI:30616"/>
    </ligand>
</feature>
<evidence type="ECO:0000259" key="22">
    <source>
        <dbReference type="PROSITE" id="PS50006"/>
    </source>
</evidence>
<dbReference type="GO" id="GO:0005524">
    <property type="term" value="F:ATP binding"/>
    <property type="evidence" value="ECO:0007669"/>
    <property type="project" value="UniProtKB-UniRule"/>
</dbReference>
<evidence type="ECO:0000256" key="7">
    <source>
        <dbReference type="ARBA" id="ARBA00022840"/>
    </source>
</evidence>
<dbReference type="Pfam" id="PF16183">
    <property type="entry name" value="Kinesin_assoc"/>
    <property type="match status" value="1"/>
</dbReference>
<evidence type="ECO:0000256" key="10">
    <source>
        <dbReference type="ARBA" id="ARBA00023136"/>
    </source>
</evidence>
<feature type="domain" description="Kinesin motor" evidence="23">
    <location>
        <begin position="5"/>
        <end position="348"/>
    </location>
</feature>
<protein>
    <recommendedName>
        <fullName evidence="17">plus-end-directed kinesin ATPase</fullName>
        <ecNumber evidence="17">5.6.1.3</ecNumber>
    </recommendedName>
</protein>
<dbReference type="InterPro" id="IPR001849">
    <property type="entry name" value="PH_domain"/>
</dbReference>
<evidence type="ECO:0000256" key="1">
    <source>
        <dbReference type="ARBA" id="ARBA00004245"/>
    </source>
</evidence>
<evidence type="ECO:0000256" key="12">
    <source>
        <dbReference type="ARBA" id="ARBA00023212"/>
    </source>
</evidence>
<keyword evidence="8" id="KW-0770">Synapse</keyword>
<dbReference type="CDD" id="cd22726">
    <property type="entry name" value="FHA_KIF1A"/>
    <property type="match status" value="1"/>
</dbReference>
<keyword evidence="10" id="KW-0472">Membrane</keyword>
<keyword evidence="13" id="KW-0413">Isomerase</keyword>
<dbReference type="InterPro" id="IPR049779">
    <property type="entry name" value="FHA_KIF1A"/>
</dbReference>
<dbReference type="GO" id="GO:0008574">
    <property type="term" value="F:plus-end-directed microtubule motor activity"/>
    <property type="evidence" value="ECO:0007669"/>
    <property type="project" value="UniProtKB-EC"/>
</dbReference>
<dbReference type="GO" id="GO:0005874">
    <property type="term" value="C:microtubule"/>
    <property type="evidence" value="ECO:0007669"/>
    <property type="project" value="UniProtKB-KW"/>
</dbReference>
<dbReference type="Gene3D" id="2.30.29.30">
    <property type="entry name" value="Pleckstrin-homology domain (PH domain)/Phosphotyrosine-binding domain (PTB)"/>
    <property type="match status" value="1"/>
</dbReference>
<dbReference type="SUPFAM" id="SSF52540">
    <property type="entry name" value="P-loop containing nucleoside triphosphate hydrolases"/>
    <property type="match status" value="1"/>
</dbReference>
<feature type="domain" description="PH" evidence="21">
    <location>
        <begin position="1452"/>
        <end position="1550"/>
    </location>
</feature>
<dbReference type="GO" id="GO:0010970">
    <property type="term" value="P:transport along microtubule"/>
    <property type="evidence" value="ECO:0007669"/>
    <property type="project" value="UniProtKB-ARBA"/>
</dbReference>
<dbReference type="Ensembl" id="ENSTMTT00000014409.1">
    <property type="protein sequence ID" value="ENSTMTP00000013932.1"/>
    <property type="gene ID" value="ENSTMTG00000009870.1"/>
</dbReference>
<dbReference type="GO" id="GO:0045202">
    <property type="term" value="C:synapse"/>
    <property type="evidence" value="ECO:0007669"/>
    <property type="project" value="UniProtKB-SubCell"/>
</dbReference>
<comment type="similarity">
    <text evidence="18">Belongs to the TRAFAC class myosin-kinesin ATPase superfamily. Kinesin family.</text>
</comment>
<dbReference type="Pfam" id="PF12423">
    <property type="entry name" value="KIF1B"/>
    <property type="match status" value="1"/>
</dbReference>
<keyword evidence="6 18" id="KW-0547">Nucleotide-binding</keyword>
<dbReference type="GO" id="GO:0030658">
    <property type="term" value="C:transport vesicle membrane"/>
    <property type="evidence" value="ECO:0007669"/>
    <property type="project" value="UniProtKB-SubCell"/>
</dbReference>
<dbReference type="Gene3D" id="6.10.250.2520">
    <property type="match status" value="1"/>
</dbReference>
<dbReference type="Pfam" id="PF12473">
    <property type="entry name" value="DUF3694"/>
    <property type="match status" value="1"/>
</dbReference>
<dbReference type="FunFam" id="3.40.850.10:FF:000004">
    <property type="entry name" value="Kinesin-like protein isoform 2"/>
    <property type="match status" value="1"/>
</dbReference>
<feature type="domain" description="FHA" evidence="22">
    <location>
        <begin position="505"/>
        <end position="561"/>
    </location>
</feature>
<evidence type="ECO:0000256" key="6">
    <source>
        <dbReference type="ARBA" id="ARBA00022741"/>
    </source>
</evidence>
<dbReference type="PROSITE" id="PS00411">
    <property type="entry name" value="KINESIN_MOTOR_1"/>
    <property type="match status" value="1"/>
</dbReference>
<evidence type="ECO:0000256" key="19">
    <source>
        <dbReference type="SAM" id="Coils"/>
    </source>
</evidence>
<evidence type="ECO:0000256" key="15">
    <source>
        <dbReference type="ARBA" id="ARBA00034103"/>
    </source>
</evidence>
<gene>
    <name evidence="24" type="primary">KIF1A</name>
</gene>
<comment type="catalytic activity">
    <reaction evidence="16">
        <text>ATP + H2O + a kinesin associated with a microtubule at position (n) = ADP + phosphate a kinesin associated with a microtubule at position (n+1, toward the plus end).</text>
        <dbReference type="EC" id="5.6.1.3"/>
    </reaction>
</comment>
<dbReference type="SMART" id="SM00233">
    <property type="entry name" value="PH"/>
    <property type="match status" value="1"/>
</dbReference>
<evidence type="ECO:0000256" key="3">
    <source>
        <dbReference type="ARBA" id="ARBA00022490"/>
    </source>
</evidence>
<dbReference type="InterPro" id="IPR000253">
    <property type="entry name" value="FHA_dom"/>
</dbReference>
<keyword evidence="25" id="KW-1185">Reference proteome</keyword>
<feature type="region of interest" description="Disordered" evidence="20">
    <location>
        <begin position="1362"/>
        <end position="1404"/>
    </location>
</feature>
<dbReference type="SUPFAM" id="SSF49879">
    <property type="entry name" value="SMAD/FHA domain"/>
    <property type="match status" value="1"/>
</dbReference>